<keyword evidence="4" id="KW-1185">Reference proteome</keyword>
<dbReference type="InterPro" id="IPR050990">
    <property type="entry name" value="UPF0237/GcvR_regulator"/>
</dbReference>
<accession>A0A7G6E1V0</accession>
<dbReference type="OrthoDB" id="9803078at2"/>
<dbReference type="Proteomes" id="UP000515847">
    <property type="component" value="Chromosome"/>
</dbReference>
<dbReference type="CDD" id="cd04872">
    <property type="entry name" value="ACT_1ZPV"/>
    <property type="match status" value="1"/>
</dbReference>
<dbReference type="PANTHER" id="PTHR34875">
    <property type="entry name" value="UPF0237 PROTEIN MJ1558"/>
    <property type="match status" value="1"/>
</dbReference>
<sequence length="102" mass="11463">MNQWKVQHPQPEQQRVIVTVVGQDRVGIIAGVSGILAAQGVNILDISQTILQDFFTMIMVVDIAHCKVSLQELQLLLKDKGEEIGVSINAQHEDVFKYMHRI</sequence>
<dbReference type="AlphaFoldDB" id="A0A7G6E1V0"/>
<dbReference type="InterPro" id="IPR022986">
    <property type="entry name" value="UPF0237_ACT"/>
</dbReference>
<dbReference type="InterPro" id="IPR045865">
    <property type="entry name" value="ACT-like_dom_sf"/>
</dbReference>
<evidence type="ECO:0000256" key="1">
    <source>
        <dbReference type="HAMAP-Rule" id="MF_01054"/>
    </source>
</evidence>
<evidence type="ECO:0000313" key="3">
    <source>
        <dbReference type="EMBL" id="QNB46054.1"/>
    </source>
</evidence>
<organism evidence="3 4">
    <name type="scientific">Thermanaerosceptrum fracticalcis</name>
    <dbReference type="NCBI Taxonomy" id="1712410"/>
    <lineage>
        <taxon>Bacteria</taxon>
        <taxon>Bacillati</taxon>
        <taxon>Bacillota</taxon>
        <taxon>Clostridia</taxon>
        <taxon>Eubacteriales</taxon>
        <taxon>Peptococcaceae</taxon>
        <taxon>Thermanaerosceptrum</taxon>
    </lineage>
</organism>
<dbReference type="Gene3D" id="3.30.70.260">
    <property type="match status" value="1"/>
</dbReference>
<dbReference type="Pfam" id="PF13740">
    <property type="entry name" value="ACT_6"/>
    <property type="match status" value="1"/>
</dbReference>
<proteinExistence type="inferred from homology"/>
<dbReference type="FunFam" id="3.30.70.260:FF:000032">
    <property type="entry name" value="UPF0237 protein SP_0238"/>
    <property type="match status" value="1"/>
</dbReference>
<evidence type="ECO:0000259" key="2">
    <source>
        <dbReference type="PROSITE" id="PS51671"/>
    </source>
</evidence>
<dbReference type="EMBL" id="CP045798">
    <property type="protein sequence ID" value="QNB46054.1"/>
    <property type="molecule type" value="Genomic_DNA"/>
</dbReference>
<dbReference type="InterPro" id="IPR002912">
    <property type="entry name" value="ACT_dom"/>
</dbReference>
<gene>
    <name evidence="3" type="ORF">BR63_06815</name>
</gene>
<comment type="similarity">
    <text evidence="1">Belongs to the UPF0237 family.</text>
</comment>
<feature type="domain" description="ACT" evidence="2">
    <location>
        <begin position="17"/>
        <end position="91"/>
    </location>
</feature>
<dbReference type="NCBIfam" id="NF001220">
    <property type="entry name" value="PRK00194.1"/>
    <property type="match status" value="1"/>
</dbReference>
<name>A0A7G6E1V0_THEFR</name>
<dbReference type="PANTHER" id="PTHR34875:SF6">
    <property type="entry name" value="UPF0237 PROTEIN MJ1558"/>
    <property type="match status" value="1"/>
</dbReference>
<protein>
    <recommendedName>
        <fullName evidence="1">UPF0237 protein BR63_06815</fullName>
    </recommendedName>
</protein>
<dbReference type="HAMAP" id="MF_01054">
    <property type="entry name" value="UPF0237"/>
    <property type="match status" value="1"/>
</dbReference>
<dbReference type="PROSITE" id="PS51671">
    <property type="entry name" value="ACT"/>
    <property type="match status" value="1"/>
</dbReference>
<dbReference type="RefSeq" id="WP_051966088.1">
    <property type="nucleotide sequence ID" value="NZ_CP045798.1"/>
</dbReference>
<reference evidence="3 4" key="1">
    <citation type="journal article" date="2019" name="Front. Microbiol.">
        <title>Thermoanaerosceptrum fracticalcis gen. nov. sp. nov., a Novel Fumarate-Fermenting Microorganism From a Deep Fractured Carbonate Aquifer of the US Great Basin.</title>
        <authorList>
            <person name="Hamilton-Brehm S.D."/>
            <person name="Stewart L.E."/>
            <person name="Zavarin M."/>
            <person name="Caldwell M."/>
            <person name="Lawson P.A."/>
            <person name="Onstott T.C."/>
            <person name="Grzymski J."/>
            <person name="Neveux I."/>
            <person name="Lollar B.S."/>
            <person name="Russell C.E."/>
            <person name="Moser D.P."/>
        </authorList>
    </citation>
    <scope>NUCLEOTIDE SEQUENCE [LARGE SCALE GENOMIC DNA]</scope>
    <source>
        <strain evidence="3 4">DRI-13</strain>
    </source>
</reference>
<dbReference type="SUPFAM" id="SSF55021">
    <property type="entry name" value="ACT-like"/>
    <property type="match status" value="1"/>
</dbReference>
<dbReference type="KEGG" id="tfr:BR63_06815"/>
<evidence type="ECO:0000313" key="4">
    <source>
        <dbReference type="Proteomes" id="UP000515847"/>
    </source>
</evidence>